<proteinExistence type="predicted"/>
<name>A0A0F9P2X2_9ZZZZ</name>
<reference evidence="1" key="1">
    <citation type="journal article" date="2015" name="Nature">
        <title>Complex archaea that bridge the gap between prokaryotes and eukaryotes.</title>
        <authorList>
            <person name="Spang A."/>
            <person name="Saw J.H."/>
            <person name="Jorgensen S.L."/>
            <person name="Zaremba-Niedzwiedzka K."/>
            <person name="Martijn J."/>
            <person name="Lind A.E."/>
            <person name="van Eijk R."/>
            <person name="Schleper C."/>
            <person name="Guy L."/>
            <person name="Ettema T.J."/>
        </authorList>
    </citation>
    <scope>NUCLEOTIDE SEQUENCE</scope>
</reference>
<gene>
    <name evidence="1" type="ORF">LCGC14_1188320</name>
</gene>
<dbReference type="AlphaFoldDB" id="A0A0F9P2X2"/>
<organism evidence="1">
    <name type="scientific">marine sediment metagenome</name>
    <dbReference type="NCBI Taxonomy" id="412755"/>
    <lineage>
        <taxon>unclassified sequences</taxon>
        <taxon>metagenomes</taxon>
        <taxon>ecological metagenomes</taxon>
    </lineage>
</organism>
<accession>A0A0F9P2X2</accession>
<sequence length="116" mass="13333">MARWHEESAKVKFMFDRCDGDGKERRMKTSEQLLKWLDGESVHNNGKDECCPDFSCCNSMIHTPYEIRKAFVEAFLTDDHQETNRMLGWFLRQAIASQTGVTGPNIYIAGIEGEPE</sequence>
<protein>
    <submittedName>
        <fullName evidence="1">Uncharacterized protein</fullName>
    </submittedName>
</protein>
<evidence type="ECO:0000313" key="1">
    <source>
        <dbReference type="EMBL" id="KKM95430.1"/>
    </source>
</evidence>
<comment type="caution">
    <text evidence="1">The sequence shown here is derived from an EMBL/GenBank/DDBJ whole genome shotgun (WGS) entry which is preliminary data.</text>
</comment>
<dbReference type="EMBL" id="LAZR01006008">
    <property type="protein sequence ID" value="KKM95430.1"/>
    <property type="molecule type" value="Genomic_DNA"/>
</dbReference>